<name>A0ABN6LE48_9BACT</name>
<accession>A0ABN6LE48</accession>
<dbReference type="InterPro" id="IPR012467">
    <property type="entry name" value="DUF1684"/>
</dbReference>
<organism evidence="2 3">
    <name type="scientific">Persicobacter psychrovividus</name>
    <dbReference type="NCBI Taxonomy" id="387638"/>
    <lineage>
        <taxon>Bacteria</taxon>
        <taxon>Pseudomonadati</taxon>
        <taxon>Bacteroidota</taxon>
        <taxon>Cytophagia</taxon>
        <taxon>Cytophagales</taxon>
        <taxon>Persicobacteraceae</taxon>
        <taxon>Persicobacter</taxon>
    </lineage>
</organism>
<proteinExistence type="predicted"/>
<dbReference type="Proteomes" id="UP001354989">
    <property type="component" value="Chromosome"/>
</dbReference>
<keyword evidence="1" id="KW-0472">Membrane</keyword>
<dbReference type="PANTHER" id="PTHR41913:SF1">
    <property type="entry name" value="DUF1684 DOMAIN-CONTAINING PROTEIN"/>
    <property type="match status" value="1"/>
</dbReference>
<keyword evidence="1" id="KW-0812">Transmembrane</keyword>
<sequence>MAKKISYIVLSIVVIGILLYSFQHSDQFKLPEHYLELVQQHRKNQNNFFRTNKNSPLSINAKKAFQGLKYFDIDPSFRVICRLEHTPNAAIMRLNTSSGKIKEYKPYATLHFKLSGKELQLLALQPLTHPDMLFVPFTDQTTGFDTYGAGRYLELPMPDGDQMALDFNYAFNPYCAFSDGYSCPQPPQENFLNLKITAGEKSPKKH</sequence>
<keyword evidence="1" id="KW-1133">Transmembrane helix</keyword>
<gene>
    <name evidence="2" type="ORF">PEPS_22180</name>
</gene>
<dbReference type="RefSeq" id="WP_338397096.1">
    <property type="nucleotide sequence ID" value="NZ_AP025292.1"/>
</dbReference>
<evidence type="ECO:0008006" key="4">
    <source>
        <dbReference type="Google" id="ProtNLM"/>
    </source>
</evidence>
<dbReference type="Pfam" id="PF07920">
    <property type="entry name" value="DUF1684"/>
    <property type="match status" value="1"/>
</dbReference>
<evidence type="ECO:0000256" key="1">
    <source>
        <dbReference type="SAM" id="Phobius"/>
    </source>
</evidence>
<evidence type="ECO:0000313" key="2">
    <source>
        <dbReference type="EMBL" id="BDC99937.1"/>
    </source>
</evidence>
<reference evidence="2 3" key="1">
    <citation type="submission" date="2021-12" db="EMBL/GenBank/DDBJ databases">
        <title>Genome sequencing of bacteria with rrn-lacking chromosome and rrn-plasmid.</title>
        <authorList>
            <person name="Anda M."/>
            <person name="Iwasaki W."/>
        </authorList>
    </citation>
    <scope>NUCLEOTIDE SEQUENCE [LARGE SCALE GENOMIC DNA]</scope>
    <source>
        <strain evidence="2 3">NBRC 101262</strain>
    </source>
</reference>
<dbReference type="PANTHER" id="PTHR41913">
    <property type="entry name" value="DUF1684 DOMAIN-CONTAINING PROTEIN"/>
    <property type="match status" value="1"/>
</dbReference>
<dbReference type="EMBL" id="AP025292">
    <property type="protein sequence ID" value="BDC99937.1"/>
    <property type="molecule type" value="Genomic_DNA"/>
</dbReference>
<keyword evidence="3" id="KW-1185">Reference proteome</keyword>
<protein>
    <recommendedName>
        <fullName evidence="4">DUF1684 domain-containing protein</fullName>
    </recommendedName>
</protein>
<feature type="transmembrane region" description="Helical" evidence="1">
    <location>
        <begin position="5"/>
        <end position="22"/>
    </location>
</feature>
<evidence type="ECO:0000313" key="3">
    <source>
        <dbReference type="Proteomes" id="UP001354989"/>
    </source>
</evidence>